<dbReference type="Pfam" id="PF00657">
    <property type="entry name" value="Lipase_GDSL"/>
    <property type="match status" value="1"/>
</dbReference>
<dbReference type="AlphaFoldDB" id="A0A9P3G2Q4"/>
<dbReference type="GO" id="GO:0016788">
    <property type="term" value="F:hydrolase activity, acting on ester bonds"/>
    <property type="evidence" value="ECO:0007669"/>
    <property type="project" value="InterPro"/>
</dbReference>
<dbReference type="InterPro" id="IPR051058">
    <property type="entry name" value="GDSL_Est/Lipase"/>
</dbReference>
<reference evidence="2 3" key="1">
    <citation type="submission" date="2021-08" db="EMBL/GenBank/DDBJ databases">
        <title>Draft Genome Sequence of Phanerochaete sordida strain YK-624.</title>
        <authorList>
            <person name="Mori T."/>
            <person name="Dohra H."/>
            <person name="Suzuki T."/>
            <person name="Kawagishi H."/>
            <person name="Hirai H."/>
        </authorList>
    </citation>
    <scope>NUCLEOTIDE SEQUENCE [LARGE SCALE GENOMIC DNA]</scope>
    <source>
        <strain evidence="2 3">YK-624</strain>
    </source>
</reference>
<sequence length="283" mass="31802">MTSSTIRSTWPGFDKIRHLVIFGDSYSDVGYRGQPKFKPTADEPLGVPFPGTTWNERGEPNWVGHLALKRRAAGNPLLVYDYAIGGQDLQGFSHQVKMLYVKSLAPKPEWAQWTAQDTLFVSWIGINDCGKLFGHLESDAAMNAYQQKLFHSLQEVYDTGARNFLFIDVPPIERAPGLQQANTVARAAMYNRWNTCLCSGVQSFTEDKSDATVMLFSSHELFRRVLDHPKDYDFDESKVNDEEGPVWFDFLHITSRMHAIVASAVEQFLSAQAAFPSGEVADV</sequence>
<evidence type="ECO:0000256" key="1">
    <source>
        <dbReference type="ARBA" id="ARBA00022801"/>
    </source>
</evidence>
<proteinExistence type="predicted"/>
<dbReference type="Gene3D" id="3.40.50.1110">
    <property type="entry name" value="SGNH hydrolase"/>
    <property type="match status" value="1"/>
</dbReference>
<accession>A0A9P3G2Q4</accession>
<evidence type="ECO:0000313" key="2">
    <source>
        <dbReference type="EMBL" id="GJE87151.1"/>
    </source>
</evidence>
<dbReference type="EMBL" id="BPQB01000005">
    <property type="protein sequence ID" value="GJE87151.1"/>
    <property type="molecule type" value="Genomic_DNA"/>
</dbReference>
<name>A0A9P3G2Q4_9APHY</name>
<dbReference type="InterPro" id="IPR001087">
    <property type="entry name" value="GDSL"/>
</dbReference>
<dbReference type="InterPro" id="IPR036514">
    <property type="entry name" value="SGNH_hydro_sf"/>
</dbReference>
<keyword evidence="3" id="KW-1185">Reference proteome</keyword>
<dbReference type="SUPFAM" id="SSF52266">
    <property type="entry name" value="SGNH hydrolase"/>
    <property type="match status" value="1"/>
</dbReference>
<dbReference type="PANTHER" id="PTHR45648">
    <property type="entry name" value="GDSL LIPASE/ACYLHYDROLASE FAMILY PROTEIN (AFU_ORTHOLOGUE AFUA_4G14700)"/>
    <property type="match status" value="1"/>
</dbReference>
<evidence type="ECO:0000313" key="3">
    <source>
        <dbReference type="Proteomes" id="UP000703269"/>
    </source>
</evidence>
<dbReference type="OrthoDB" id="1600564at2759"/>
<protein>
    <submittedName>
        <fullName evidence="2">Carbohydrate esterase family 16 protein</fullName>
    </submittedName>
</protein>
<dbReference type="Proteomes" id="UP000703269">
    <property type="component" value="Unassembled WGS sequence"/>
</dbReference>
<dbReference type="PANTHER" id="PTHR45648:SF85">
    <property type="entry name" value="A, PUTATIVE (AFU_ORTHOLOGUE AFUA_2G10760)-RELATED"/>
    <property type="match status" value="1"/>
</dbReference>
<comment type="caution">
    <text evidence="2">The sequence shown here is derived from an EMBL/GenBank/DDBJ whole genome shotgun (WGS) entry which is preliminary data.</text>
</comment>
<organism evidence="2 3">
    <name type="scientific">Phanerochaete sordida</name>
    <dbReference type="NCBI Taxonomy" id="48140"/>
    <lineage>
        <taxon>Eukaryota</taxon>
        <taxon>Fungi</taxon>
        <taxon>Dikarya</taxon>
        <taxon>Basidiomycota</taxon>
        <taxon>Agaricomycotina</taxon>
        <taxon>Agaricomycetes</taxon>
        <taxon>Polyporales</taxon>
        <taxon>Phanerochaetaceae</taxon>
        <taxon>Phanerochaete</taxon>
    </lineage>
</organism>
<keyword evidence="1" id="KW-0378">Hydrolase</keyword>
<gene>
    <name evidence="2" type="ORF">PsYK624_032340</name>
</gene>